<evidence type="ECO:0000313" key="3">
    <source>
        <dbReference type="Proteomes" id="UP000018958"/>
    </source>
</evidence>
<dbReference type="EMBL" id="ANIX01004710">
    <property type="protein sequence ID" value="ETP00110.1"/>
    <property type="molecule type" value="Genomic_DNA"/>
</dbReference>
<name>W2VPC8_PHYNI</name>
<accession>W2VPC8</accession>
<reference evidence="2 3" key="1">
    <citation type="submission" date="2013-11" db="EMBL/GenBank/DDBJ databases">
        <title>The Genome Sequence of Phytophthora parasitica CJ01A1.</title>
        <authorList>
            <consortium name="The Broad Institute Genomics Platform"/>
            <person name="Russ C."/>
            <person name="Tyler B."/>
            <person name="Panabieres F."/>
            <person name="Shan W."/>
            <person name="Tripathy S."/>
            <person name="Grunwald N."/>
            <person name="Machado M."/>
            <person name="Johnson C.S."/>
            <person name="Walker B."/>
            <person name="Young S.K."/>
            <person name="Zeng Q."/>
            <person name="Gargeya S."/>
            <person name="Fitzgerald M."/>
            <person name="Haas B."/>
            <person name="Abouelleil A."/>
            <person name="Allen A.W."/>
            <person name="Alvarado L."/>
            <person name="Arachchi H.M."/>
            <person name="Berlin A.M."/>
            <person name="Chapman S.B."/>
            <person name="Gainer-Dewar J."/>
            <person name="Goldberg J."/>
            <person name="Griggs A."/>
            <person name="Gujja S."/>
            <person name="Hansen M."/>
            <person name="Howarth C."/>
            <person name="Imamovic A."/>
            <person name="Ireland A."/>
            <person name="Larimer J."/>
            <person name="McCowan C."/>
            <person name="Murphy C."/>
            <person name="Pearson M."/>
            <person name="Poon T.W."/>
            <person name="Priest M."/>
            <person name="Roberts A."/>
            <person name="Saif S."/>
            <person name="Shea T."/>
            <person name="Sisk P."/>
            <person name="Sykes S."/>
            <person name="Wortman J."/>
            <person name="Nusbaum C."/>
            <person name="Birren B."/>
        </authorList>
    </citation>
    <scope>NUCLEOTIDE SEQUENCE [LARGE SCALE GENOMIC DNA]</scope>
    <source>
        <strain evidence="2 3">CJ01A1</strain>
    </source>
</reference>
<dbReference type="Proteomes" id="UP000018958">
    <property type="component" value="Unassembled WGS sequence"/>
</dbReference>
<sequence length="96" mass="10557">MRILRPKLLGDLKGPESGIVAGAFEANDRFDLSEEVIKAVPKTLFELLKPLVDGVHKISKNEGSPCDSPRDDHDESSSHYESATEEVCNGVTRVYT</sequence>
<evidence type="ECO:0000313" key="2">
    <source>
        <dbReference type="EMBL" id="ETP00110.1"/>
    </source>
</evidence>
<proteinExistence type="predicted"/>
<feature type="compositionally biased region" description="Basic and acidic residues" evidence="1">
    <location>
        <begin position="68"/>
        <end position="78"/>
    </location>
</feature>
<feature type="region of interest" description="Disordered" evidence="1">
    <location>
        <begin position="57"/>
        <end position="96"/>
    </location>
</feature>
<protein>
    <submittedName>
        <fullName evidence="2">Uncharacterized protein</fullName>
    </submittedName>
</protein>
<comment type="caution">
    <text evidence="2">The sequence shown here is derived from an EMBL/GenBank/DDBJ whole genome shotgun (WGS) entry which is preliminary data.</text>
</comment>
<dbReference type="AlphaFoldDB" id="W2VPC8"/>
<evidence type="ECO:0000256" key="1">
    <source>
        <dbReference type="SAM" id="MobiDB-lite"/>
    </source>
</evidence>
<gene>
    <name evidence="2" type="ORF">F441_22468</name>
</gene>
<organism evidence="2 3">
    <name type="scientific">Phytophthora nicotianae CJ01A1</name>
    <dbReference type="NCBI Taxonomy" id="1317063"/>
    <lineage>
        <taxon>Eukaryota</taxon>
        <taxon>Sar</taxon>
        <taxon>Stramenopiles</taxon>
        <taxon>Oomycota</taxon>
        <taxon>Peronosporomycetes</taxon>
        <taxon>Peronosporales</taxon>
        <taxon>Peronosporaceae</taxon>
        <taxon>Phytophthora</taxon>
    </lineage>
</organism>